<proteinExistence type="predicted"/>
<feature type="non-terminal residue" evidence="1">
    <location>
        <position position="1"/>
    </location>
</feature>
<organism evidence="1">
    <name type="scientific">marine metagenome</name>
    <dbReference type="NCBI Taxonomy" id="408172"/>
    <lineage>
        <taxon>unclassified sequences</taxon>
        <taxon>metagenomes</taxon>
        <taxon>ecological metagenomes</taxon>
    </lineage>
</organism>
<protein>
    <submittedName>
        <fullName evidence="1">Uncharacterized protein</fullName>
    </submittedName>
</protein>
<dbReference type="AlphaFoldDB" id="A0A381X468"/>
<reference evidence="1" key="1">
    <citation type="submission" date="2018-05" db="EMBL/GenBank/DDBJ databases">
        <authorList>
            <person name="Lanie J.A."/>
            <person name="Ng W.-L."/>
            <person name="Kazmierczak K.M."/>
            <person name="Andrzejewski T.M."/>
            <person name="Davidsen T.M."/>
            <person name="Wayne K.J."/>
            <person name="Tettelin H."/>
            <person name="Glass J.I."/>
            <person name="Rusch D."/>
            <person name="Podicherti R."/>
            <person name="Tsui H.-C.T."/>
            <person name="Winkler M.E."/>
        </authorList>
    </citation>
    <scope>NUCLEOTIDE SEQUENCE</scope>
</reference>
<name>A0A381X468_9ZZZZ</name>
<dbReference type="EMBL" id="UINC01013861">
    <property type="protein sequence ID" value="SVA59566.1"/>
    <property type="molecule type" value="Genomic_DNA"/>
</dbReference>
<gene>
    <name evidence="1" type="ORF">METZ01_LOCUS112420</name>
</gene>
<evidence type="ECO:0000313" key="1">
    <source>
        <dbReference type="EMBL" id="SVA59566.1"/>
    </source>
</evidence>
<accession>A0A381X468</accession>
<sequence>VPKLAICDENGAIEGKFFLKEM</sequence>